<name>A0A5B1CSD8_9BACT</name>
<evidence type="ECO:0000256" key="4">
    <source>
        <dbReference type="ARBA" id="ARBA00022679"/>
    </source>
</evidence>
<dbReference type="PANTHER" id="PTHR33841:SF5">
    <property type="entry name" value="DNA METHYLASE (MODIFICATION METHYLASE) (METHYLTRANSFERASE)-RELATED"/>
    <property type="match status" value="1"/>
</dbReference>
<reference evidence="9 10" key="1">
    <citation type="submission" date="2019-08" db="EMBL/GenBank/DDBJ databases">
        <title>Deep-cultivation of Planctomycetes and their phenomic and genomic characterization uncovers novel biology.</title>
        <authorList>
            <person name="Wiegand S."/>
            <person name="Jogler M."/>
            <person name="Boedeker C."/>
            <person name="Pinto D."/>
            <person name="Vollmers J."/>
            <person name="Rivas-Marin E."/>
            <person name="Kohn T."/>
            <person name="Peeters S.H."/>
            <person name="Heuer A."/>
            <person name="Rast P."/>
            <person name="Oberbeckmann S."/>
            <person name="Bunk B."/>
            <person name="Jeske O."/>
            <person name="Meyerdierks A."/>
            <person name="Storesund J.E."/>
            <person name="Kallscheuer N."/>
            <person name="Luecker S."/>
            <person name="Lage O.M."/>
            <person name="Pohl T."/>
            <person name="Merkel B.J."/>
            <person name="Hornburger P."/>
            <person name="Mueller R.-W."/>
            <person name="Bruemmer F."/>
            <person name="Labrenz M."/>
            <person name="Spormann A.M."/>
            <person name="Op Den Camp H."/>
            <person name="Overmann J."/>
            <person name="Amann R."/>
            <person name="Jetten M.S.M."/>
            <person name="Mascher T."/>
            <person name="Medema M.H."/>
            <person name="Devos D.P."/>
            <person name="Kaster A.-K."/>
            <person name="Ovreas L."/>
            <person name="Rohde M."/>
            <person name="Galperin M.Y."/>
            <person name="Jogler C."/>
        </authorList>
    </citation>
    <scope>NUCLEOTIDE SEQUENCE [LARGE SCALE GENOMIC DNA]</scope>
    <source>
        <strain evidence="9 10">LF1</strain>
    </source>
</reference>
<comment type="similarity">
    <text evidence="1">Belongs to the N(4)/N(6)-methyltransferase family.</text>
</comment>
<dbReference type="SUPFAM" id="SSF53335">
    <property type="entry name" value="S-adenosyl-L-methionine-dependent methyltransferases"/>
    <property type="match status" value="1"/>
</dbReference>
<keyword evidence="5" id="KW-0949">S-adenosyl-L-methionine</keyword>
<dbReference type="Pfam" id="PF22837">
    <property type="entry name" value="M_Eco57I_C"/>
    <property type="match status" value="1"/>
</dbReference>
<evidence type="ECO:0000256" key="6">
    <source>
        <dbReference type="ARBA" id="ARBA00047942"/>
    </source>
</evidence>
<feature type="domain" description="Type II methyltransferase M.Eco57I C-terminal" evidence="8">
    <location>
        <begin position="272"/>
        <end position="513"/>
    </location>
</feature>
<proteinExistence type="inferred from homology"/>
<comment type="catalytic activity">
    <reaction evidence="6">
        <text>a 2'-deoxyadenosine in DNA + S-adenosyl-L-methionine = an N(6)-methyl-2'-deoxyadenosine in DNA + S-adenosyl-L-homocysteine + H(+)</text>
        <dbReference type="Rhea" id="RHEA:15197"/>
        <dbReference type="Rhea" id="RHEA-COMP:12418"/>
        <dbReference type="Rhea" id="RHEA-COMP:12419"/>
        <dbReference type="ChEBI" id="CHEBI:15378"/>
        <dbReference type="ChEBI" id="CHEBI:57856"/>
        <dbReference type="ChEBI" id="CHEBI:59789"/>
        <dbReference type="ChEBI" id="CHEBI:90615"/>
        <dbReference type="ChEBI" id="CHEBI:90616"/>
        <dbReference type="EC" id="2.1.1.72"/>
    </reaction>
</comment>
<organism evidence="9 10">
    <name type="scientific">Rubripirellula obstinata</name>
    <dbReference type="NCBI Taxonomy" id="406547"/>
    <lineage>
        <taxon>Bacteria</taxon>
        <taxon>Pseudomonadati</taxon>
        <taxon>Planctomycetota</taxon>
        <taxon>Planctomycetia</taxon>
        <taxon>Pirellulales</taxon>
        <taxon>Pirellulaceae</taxon>
        <taxon>Rubripirellula</taxon>
    </lineage>
</organism>
<feature type="domain" description="Type II methyltransferase M.TaqI-like" evidence="7">
    <location>
        <begin position="119"/>
        <end position="211"/>
    </location>
</feature>
<dbReference type="GO" id="GO:0009007">
    <property type="term" value="F:site-specific DNA-methyltransferase (adenine-specific) activity"/>
    <property type="evidence" value="ECO:0007669"/>
    <property type="project" value="UniProtKB-EC"/>
</dbReference>
<evidence type="ECO:0000259" key="8">
    <source>
        <dbReference type="Pfam" id="PF22837"/>
    </source>
</evidence>
<dbReference type="OrthoDB" id="9815272at2"/>
<dbReference type="PROSITE" id="PS00092">
    <property type="entry name" value="N6_MTASE"/>
    <property type="match status" value="1"/>
</dbReference>
<dbReference type="RefSeq" id="WP_084422369.1">
    <property type="nucleotide sequence ID" value="NZ_LWSK01000011.1"/>
</dbReference>
<evidence type="ECO:0000313" key="9">
    <source>
        <dbReference type="EMBL" id="KAA1262303.1"/>
    </source>
</evidence>
<dbReference type="GO" id="GO:0032259">
    <property type="term" value="P:methylation"/>
    <property type="evidence" value="ECO:0007669"/>
    <property type="project" value="UniProtKB-KW"/>
</dbReference>
<dbReference type="InterPro" id="IPR029063">
    <property type="entry name" value="SAM-dependent_MTases_sf"/>
</dbReference>
<sequence>MGALGYGRPPLNCDEKRQMKFAHELSADKLRGGFYTPDNLADDCLKRVRRLLGDRSKIDLLEPSAGDGAFVRAVGRAIDRSDFENVRVTGIELNEGEAAKAKTALSDINASGSIHNCSFFDWANSSECLFDCIVGNPPFVRYQFVKPSDRVAADELLASAGLSFDGVSNLWIPFVVGSLNLLKPDGSFCFVLPSELLTIKSAGLVRSELIRHCDSLSVDFYPPGTFENILQGIIVLAGKKTRRIKSGCEVEFSDRGTRDSGSWNHFVSDSKNNWTKYLLSPALLTSYNAASELPGIATLGTVADISVSNVTGANKFFTVTGDTVENFELEAWAIPLLARTADCEGLAFLAKDHRRAVDAGQRAYLLNFAANKPDPMSFAKSREYIEAAESEKIHERYKCRIRNPWYRLHDVRAGKLMLTKRAHQFHRLLLNSTKAMTTDTVYRGSIKPIFARSEKDLIAGFHNSLTILSTELEGRSYGGGVLELIPSEIKRILIPVVQLKHEFSALDKVCRSAGGQRDTEDLLISATDKLLASNYSELKELMPDMESARRLLRDRRWNASS</sequence>
<dbReference type="EC" id="2.1.1.72" evidence="2"/>
<comment type="caution">
    <text evidence="9">The sequence shown here is derived from an EMBL/GenBank/DDBJ whole genome shotgun (WGS) entry which is preliminary data.</text>
</comment>
<protein>
    <recommendedName>
        <fullName evidence="2">site-specific DNA-methyltransferase (adenine-specific)</fullName>
        <ecNumber evidence="2">2.1.1.72</ecNumber>
    </recommendedName>
</protein>
<dbReference type="Proteomes" id="UP000322699">
    <property type="component" value="Unassembled WGS sequence"/>
</dbReference>
<dbReference type="PANTHER" id="PTHR33841">
    <property type="entry name" value="DNA METHYLTRANSFERASE YEEA-RELATED"/>
    <property type="match status" value="1"/>
</dbReference>
<dbReference type="Gene3D" id="3.40.50.150">
    <property type="entry name" value="Vaccinia Virus protein VP39"/>
    <property type="match status" value="1"/>
</dbReference>
<evidence type="ECO:0000313" key="10">
    <source>
        <dbReference type="Proteomes" id="UP000322699"/>
    </source>
</evidence>
<dbReference type="EMBL" id="VRLW01000001">
    <property type="protein sequence ID" value="KAA1262303.1"/>
    <property type="molecule type" value="Genomic_DNA"/>
</dbReference>
<dbReference type="InterPro" id="IPR002052">
    <property type="entry name" value="DNA_methylase_N6_adenine_CS"/>
</dbReference>
<accession>A0A5B1CSD8</accession>
<keyword evidence="4 9" id="KW-0808">Transferase</keyword>
<dbReference type="InterPro" id="IPR050953">
    <property type="entry name" value="N4_N6_ade-DNA_methylase"/>
</dbReference>
<dbReference type="InterPro" id="IPR011639">
    <property type="entry name" value="MethylTrfase_TaqI-like_dom"/>
</dbReference>
<evidence type="ECO:0000256" key="2">
    <source>
        <dbReference type="ARBA" id="ARBA00011900"/>
    </source>
</evidence>
<dbReference type="PRINTS" id="PR00507">
    <property type="entry name" value="N12N6MTFRASE"/>
</dbReference>
<dbReference type="Pfam" id="PF07669">
    <property type="entry name" value="Eco57I"/>
    <property type="match status" value="1"/>
</dbReference>
<dbReference type="AlphaFoldDB" id="A0A5B1CSD8"/>
<dbReference type="GO" id="GO:0003676">
    <property type="term" value="F:nucleic acid binding"/>
    <property type="evidence" value="ECO:0007669"/>
    <property type="project" value="InterPro"/>
</dbReference>
<evidence type="ECO:0000256" key="5">
    <source>
        <dbReference type="ARBA" id="ARBA00022691"/>
    </source>
</evidence>
<evidence type="ECO:0000256" key="1">
    <source>
        <dbReference type="ARBA" id="ARBA00006594"/>
    </source>
</evidence>
<keyword evidence="10" id="KW-1185">Reference proteome</keyword>
<evidence type="ECO:0000259" key="7">
    <source>
        <dbReference type="Pfam" id="PF07669"/>
    </source>
</evidence>
<keyword evidence="3 9" id="KW-0489">Methyltransferase</keyword>
<gene>
    <name evidence="9" type="ORF">LF1_48670</name>
</gene>
<dbReference type="GO" id="GO:0006304">
    <property type="term" value="P:DNA modification"/>
    <property type="evidence" value="ECO:0007669"/>
    <property type="project" value="InterPro"/>
</dbReference>
<dbReference type="InterPro" id="IPR054520">
    <property type="entry name" value="M_Eco57I_C"/>
</dbReference>
<evidence type="ECO:0000256" key="3">
    <source>
        <dbReference type="ARBA" id="ARBA00022603"/>
    </source>
</evidence>